<proteinExistence type="inferred from homology"/>
<evidence type="ECO:0000313" key="3">
    <source>
        <dbReference type="EMBL" id="KAK4193254.1"/>
    </source>
</evidence>
<dbReference type="CDD" id="cd02440">
    <property type="entry name" value="AdoMet_MTases"/>
    <property type="match status" value="1"/>
</dbReference>
<dbReference type="Gene3D" id="3.40.50.150">
    <property type="entry name" value="Vaccinia Virus protein VP39"/>
    <property type="match status" value="1"/>
</dbReference>
<evidence type="ECO:0000313" key="4">
    <source>
        <dbReference type="Proteomes" id="UP001302126"/>
    </source>
</evidence>
<dbReference type="Pfam" id="PF08241">
    <property type="entry name" value="Methyltransf_11"/>
    <property type="match status" value="1"/>
</dbReference>
<gene>
    <name evidence="3" type="ORF">QBC35DRAFT_511197</name>
</gene>
<comment type="similarity">
    <text evidence="1">Belongs to the methyltransferase superfamily. LaeA methyltransferase family.</text>
</comment>
<keyword evidence="4" id="KW-1185">Reference proteome</keyword>
<dbReference type="Proteomes" id="UP001302126">
    <property type="component" value="Unassembled WGS sequence"/>
</dbReference>
<protein>
    <submittedName>
        <fullName evidence="3">Ubiquinone menaquinone biosynthesis C-methyltransferase</fullName>
    </submittedName>
</protein>
<dbReference type="GO" id="GO:0008757">
    <property type="term" value="F:S-adenosylmethionine-dependent methyltransferase activity"/>
    <property type="evidence" value="ECO:0007669"/>
    <property type="project" value="InterPro"/>
</dbReference>
<reference evidence="3" key="2">
    <citation type="submission" date="2023-05" db="EMBL/GenBank/DDBJ databases">
        <authorList>
            <consortium name="Lawrence Berkeley National Laboratory"/>
            <person name="Steindorff A."/>
            <person name="Hensen N."/>
            <person name="Bonometti L."/>
            <person name="Westerberg I."/>
            <person name="Brannstrom I.O."/>
            <person name="Guillou S."/>
            <person name="Cros-Aarteil S."/>
            <person name="Calhoun S."/>
            <person name="Haridas S."/>
            <person name="Kuo A."/>
            <person name="Mondo S."/>
            <person name="Pangilinan J."/>
            <person name="Riley R."/>
            <person name="Labutti K."/>
            <person name="Andreopoulos B."/>
            <person name="Lipzen A."/>
            <person name="Chen C."/>
            <person name="Yanf M."/>
            <person name="Daum C."/>
            <person name="Ng V."/>
            <person name="Clum A."/>
            <person name="Ohm R."/>
            <person name="Martin F."/>
            <person name="Silar P."/>
            <person name="Natvig D."/>
            <person name="Lalanne C."/>
            <person name="Gautier V."/>
            <person name="Ament-Velasquez S.L."/>
            <person name="Kruys A."/>
            <person name="Hutchinson M.I."/>
            <person name="Powell A.J."/>
            <person name="Barry K."/>
            <person name="Miller A.N."/>
            <person name="Grigoriev I.V."/>
            <person name="Debuchy R."/>
            <person name="Gladieux P."/>
            <person name="Thoren M.H."/>
            <person name="Johannesson H."/>
        </authorList>
    </citation>
    <scope>NUCLEOTIDE SEQUENCE</scope>
    <source>
        <strain evidence="3">PSN309</strain>
    </source>
</reference>
<organism evidence="3 4">
    <name type="scientific">Podospora australis</name>
    <dbReference type="NCBI Taxonomy" id="1536484"/>
    <lineage>
        <taxon>Eukaryota</taxon>
        <taxon>Fungi</taxon>
        <taxon>Dikarya</taxon>
        <taxon>Ascomycota</taxon>
        <taxon>Pezizomycotina</taxon>
        <taxon>Sordariomycetes</taxon>
        <taxon>Sordariomycetidae</taxon>
        <taxon>Sordariales</taxon>
        <taxon>Podosporaceae</taxon>
        <taxon>Podospora</taxon>
    </lineage>
</organism>
<dbReference type="InterPro" id="IPR029063">
    <property type="entry name" value="SAM-dependent_MTases_sf"/>
</dbReference>
<keyword evidence="3" id="KW-0830">Ubiquinone</keyword>
<name>A0AAN7ANI5_9PEZI</name>
<dbReference type="EMBL" id="MU864351">
    <property type="protein sequence ID" value="KAK4193254.1"/>
    <property type="molecule type" value="Genomic_DNA"/>
</dbReference>
<reference evidence="3" key="1">
    <citation type="journal article" date="2023" name="Mol. Phylogenet. Evol.">
        <title>Genome-scale phylogeny and comparative genomics of the fungal order Sordariales.</title>
        <authorList>
            <person name="Hensen N."/>
            <person name="Bonometti L."/>
            <person name="Westerberg I."/>
            <person name="Brannstrom I.O."/>
            <person name="Guillou S."/>
            <person name="Cros-Aarteil S."/>
            <person name="Calhoun S."/>
            <person name="Haridas S."/>
            <person name="Kuo A."/>
            <person name="Mondo S."/>
            <person name="Pangilinan J."/>
            <person name="Riley R."/>
            <person name="LaButti K."/>
            <person name="Andreopoulos B."/>
            <person name="Lipzen A."/>
            <person name="Chen C."/>
            <person name="Yan M."/>
            <person name="Daum C."/>
            <person name="Ng V."/>
            <person name="Clum A."/>
            <person name="Steindorff A."/>
            <person name="Ohm R.A."/>
            <person name="Martin F."/>
            <person name="Silar P."/>
            <person name="Natvig D.O."/>
            <person name="Lalanne C."/>
            <person name="Gautier V."/>
            <person name="Ament-Velasquez S.L."/>
            <person name="Kruys A."/>
            <person name="Hutchinson M.I."/>
            <person name="Powell A.J."/>
            <person name="Barry K."/>
            <person name="Miller A.N."/>
            <person name="Grigoriev I.V."/>
            <person name="Debuchy R."/>
            <person name="Gladieux P."/>
            <person name="Hiltunen Thoren M."/>
            <person name="Johannesson H."/>
        </authorList>
    </citation>
    <scope>NUCLEOTIDE SEQUENCE</scope>
    <source>
        <strain evidence="3">PSN309</strain>
    </source>
</reference>
<evidence type="ECO:0000259" key="2">
    <source>
        <dbReference type="Pfam" id="PF08241"/>
    </source>
</evidence>
<sequence>MATPAELAKKEYDILAKSYNRYSQTPAGIIESQLIAKALGDLTGLHVLDLAGGSGTHAREALSYGAASVDIVDISPSMLAVAASLSPPSVLRTFETDASLPLTHLPLRKEGYDVVMANWLLSFVDSLSMLEGIFTNISTYLKPGGIFVSIRDNDPFSPNLLSGKTGCEAVWSKPLPEGKPKGAQYFVRMHVEGPPIEFMVYTLETIYSGSTEWYEKAGLVDYQTIPYDEAATVKEDPEFWKDFLERPWLAVVRAVKRKD</sequence>
<dbReference type="AlphaFoldDB" id="A0AAN7ANI5"/>
<feature type="domain" description="Methyltransferase type 11" evidence="2">
    <location>
        <begin position="48"/>
        <end position="148"/>
    </location>
</feature>
<dbReference type="SUPFAM" id="SSF53335">
    <property type="entry name" value="S-adenosyl-L-methionine-dependent methyltransferases"/>
    <property type="match status" value="1"/>
</dbReference>
<evidence type="ECO:0000256" key="1">
    <source>
        <dbReference type="ARBA" id="ARBA00038158"/>
    </source>
</evidence>
<dbReference type="InterPro" id="IPR013216">
    <property type="entry name" value="Methyltransf_11"/>
</dbReference>
<accession>A0AAN7ANI5</accession>
<dbReference type="PANTHER" id="PTHR43591">
    <property type="entry name" value="METHYLTRANSFERASE"/>
    <property type="match status" value="1"/>
</dbReference>
<comment type="caution">
    <text evidence="3">The sequence shown here is derived from an EMBL/GenBank/DDBJ whole genome shotgun (WGS) entry which is preliminary data.</text>
</comment>